<proteinExistence type="predicted"/>
<dbReference type="AlphaFoldDB" id="A0AAE2SCF9"/>
<feature type="transmembrane region" description="Helical" evidence="1">
    <location>
        <begin position="473"/>
        <end position="495"/>
    </location>
</feature>
<dbReference type="PANTHER" id="PTHR20992:SF9">
    <property type="entry name" value="AT15442P-RELATED"/>
    <property type="match status" value="1"/>
</dbReference>
<dbReference type="Gene3D" id="3.40.50.12370">
    <property type="match status" value="1"/>
</dbReference>
<keyword evidence="4" id="KW-1185">Reference proteome</keyword>
<dbReference type="RefSeq" id="WP_309490502.1">
    <property type="nucleotide sequence ID" value="NZ_JAENIG010000009.1"/>
</dbReference>
<feature type="transmembrane region" description="Helical" evidence="1">
    <location>
        <begin position="412"/>
        <end position="430"/>
    </location>
</feature>
<dbReference type="PANTHER" id="PTHR20992">
    <property type="entry name" value="AT15442P-RELATED"/>
    <property type="match status" value="1"/>
</dbReference>
<sequence length="618" mass="65700">MLLIIRKHNEAAAMTRWGVRIARALDSPLNILWLEQGGSDQSATDLSWKPWGVDLLDEEAQWSHLADALIDCGTMEIKLCRVNCLSRHETALSVERSLTPDLIVVGRHDSARDGSMTGKLAREILDDAHCPVLVLRLGSFNIEENTAPSILVPCAGGSHSRLGLRLAAKMAGSEATAFYIESDTDELSADVGREHLRRAVQRAGVSEEEISSKVVLSDSISTALKAEVKSGQYGLLLIGATGGGTLRRKLFGTVPERLMKGDEGMSVGVIRAARPMGHRLREKMGQLLSLNVPQLERDERILLFTEIEGKARWSFDFAVLMILATAIAGLGLLADSAAVVIGAMLVAPLMTPLLGGGLAVVQGNWPLWRQCQKAVLLGFFSALLIGIGLGFGARSIGMGITGELLARGEPTLLDLGVAFISGIAASYCLARPKLSSALAGVAIAAALVPPIATTGICLALNEQDTAKGAGLLFGTNVVAIVLGSAMNFLIAGVRGKKDAAQLWAQRLAIVLALVCAGLTVPLASVLVSKAAKTNPIERSIAEVLVASDLPAAQDYRLLSTQFHRKKNQSGVMEIHLEGPGFPPPELAQSIQRAVEKSRGKGVKTRIRMSLIRDVSSIN</sequence>
<feature type="domain" description="UspA" evidence="2">
    <location>
        <begin position="9"/>
        <end position="136"/>
    </location>
</feature>
<dbReference type="InterPro" id="IPR006016">
    <property type="entry name" value="UspA"/>
</dbReference>
<feature type="transmembrane region" description="Helical" evidence="1">
    <location>
        <begin position="313"/>
        <end position="334"/>
    </location>
</feature>
<evidence type="ECO:0000313" key="4">
    <source>
        <dbReference type="Proteomes" id="UP000634206"/>
    </source>
</evidence>
<feature type="transmembrane region" description="Helical" evidence="1">
    <location>
        <begin position="374"/>
        <end position="392"/>
    </location>
</feature>
<evidence type="ECO:0000256" key="1">
    <source>
        <dbReference type="SAM" id="Phobius"/>
    </source>
</evidence>
<accession>A0AAE2SCF9</accession>
<organism evidence="3 4">
    <name type="scientific">Oceaniferula flava</name>
    <dbReference type="NCBI Taxonomy" id="2800421"/>
    <lineage>
        <taxon>Bacteria</taxon>
        <taxon>Pseudomonadati</taxon>
        <taxon>Verrucomicrobiota</taxon>
        <taxon>Verrucomicrobiia</taxon>
        <taxon>Verrucomicrobiales</taxon>
        <taxon>Verrucomicrobiaceae</taxon>
        <taxon>Oceaniferula</taxon>
    </lineage>
</organism>
<protein>
    <submittedName>
        <fullName evidence="3">DUF389 domain-containing protein</fullName>
    </submittedName>
</protein>
<feature type="transmembrane region" description="Helical" evidence="1">
    <location>
        <begin position="340"/>
        <end position="362"/>
    </location>
</feature>
<reference evidence="3" key="1">
    <citation type="submission" date="2021-01" db="EMBL/GenBank/DDBJ databases">
        <title>Modified the classification status of verrucomicrobia.</title>
        <authorList>
            <person name="Feng X."/>
        </authorList>
    </citation>
    <scope>NUCLEOTIDE SEQUENCE</scope>
    <source>
        <strain evidence="3">5K15</strain>
    </source>
</reference>
<keyword evidence="1" id="KW-0812">Transmembrane</keyword>
<keyword evidence="1" id="KW-0472">Membrane</keyword>
<dbReference type="CDD" id="cd00293">
    <property type="entry name" value="USP-like"/>
    <property type="match status" value="1"/>
</dbReference>
<feature type="transmembrane region" description="Helical" evidence="1">
    <location>
        <begin position="437"/>
        <end position="461"/>
    </location>
</feature>
<dbReference type="Pfam" id="PF04087">
    <property type="entry name" value="DUF389"/>
    <property type="match status" value="1"/>
</dbReference>
<dbReference type="Proteomes" id="UP000634206">
    <property type="component" value="Unassembled WGS sequence"/>
</dbReference>
<dbReference type="EMBL" id="JAENIG010000009">
    <property type="protein sequence ID" value="MBK1855888.1"/>
    <property type="molecule type" value="Genomic_DNA"/>
</dbReference>
<comment type="caution">
    <text evidence="3">The sequence shown here is derived from an EMBL/GenBank/DDBJ whole genome shotgun (WGS) entry which is preliminary data.</text>
</comment>
<name>A0AAE2SCF9_9BACT</name>
<feature type="transmembrane region" description="Helical" evidence="1">
    <location>
        <begin position="507"/>
        <end position="527"/>
    </location>
</feature>
<dbReference type="Pfam" id="PF00582">
    <property type="entry name" value="Usp"/>
    <property type="match status" value="1"/>
</dbReference>
<gene>
    <name evidence="3" type="ORF">JIN83_13020</name>
</gene>
<evidence type="ECO:0000313" key="3">
    <source>
        <dbReference type="EMBL" id="MBK1855888.1"/>
    </source>
</evidence>
<dbReference type="SUPFAM" id="SSF52402">
    <property type="entry name" value="Adenine nucleotide alpha hydrolases-like"/>
    <property type="match status" value="2"/>
</dbReference>
<keyword evidence="1" id="KW-1133">Transmembrane helix</keyword>
<dbReference type="InterPro" id="IPR005240">
    <property type="entry name" value="DUF389"/>
</dbReference>
<evidence type="ECO:0000259" key="2">
    <source>
        <dbReference type="Pfam" id="PF00582"/>
    </source>
</evidence>